<proteinExistence type="predicted"/>
<evidence type="ECO:0000313" key="2">
    <source>
        <dbReference type="EMBL" id="CDM33049.1"/>
    </source>
</evidence>
<gene>
    <name evidence="2" type="ORF">PROQFM164_S02g003200</name>
</gene>
<feature type="region of interest" description="Disordered" evidence="1">
    <location>
        <begin position="33"/>
        <end position="104"/>
    </location>
</feature>
<name>W6QFT2_PENRF</name>
<reference evidence="2" key="1">
    <citation type="journal article" date="2014" name="Nat. Commun.">
        <title>Multiple recent horizontal transfers of a large genomic region in cheese making fungi.</title>
        <authorList>
            <person name="Cheeseman K."/>
            <person name="Ropars J."/>
            <person name="Renault P."/>
            <person name="Dupont J."/>
            <person name="Gouzy J."/>
            <person name="Branca A."/>
            <person name="Abraham A.L."/>
            <person name="Ceppi M."/>
            <person name="Conseiller E."/>
            <person name="Debuchy R."/>
            <person name="Malagnac F."/>
            <person name="Goarin A."/>
            <person name="Silar P."/>
            <person name="Lacoste S."/>
            <person name="Sallet E."/>
            <person name="Bensimon A."/>
            <person name="Giraud T."/>
            <person name="Brygoo Y."/>
        </authorList>
    </citation>
    <scope>NUCLEOTIDE SEQUENCE [LARGE SCALE GENOMIC DNA]</scope>
    <source>
        <strain evidence="2">FM164</strain>
    </source>
</reference>
<keyword evidence="3" id="KW-1185">Reference proteome</keyword>
<feature type="compositionally biased region" description="Polar residues" evidence="1">
    <location>
        <begin position="57"/>
        <end position="73"/>
    </location>
</feature>
<dbReference type="AlphaFoldDB" id="W6QFT2"/>
<feature type="compositionally biased region" description="Polar residues" evidence="1">
    <location>
        <begin position="33"/>
        <end position="44"/>
    </location>
</feature>
<organism evidence="2 3">
    <name type="scientific">Penicillium roqueforti (strain FM164)</name>
    <dbReference type="NCBI Taxonomy" id="1365484"/>
    <lineage>
        <taxon>Eukaryota</taxon>
        <taxon>Fungi</taxon>
        <taxon>Dikarya</taxon>
        <taxon>Ascomycota</taxon>
        <taxon>Pezizomycotina</taxon>
        <taxon>Eurotiomycetes</taxon>
        <taxon>Eurotiomycetidae</taxon>
        <taxon>Eurotiales</taxon>
        <taxon>Aspergillaceae</taxon>
        <taxon>Penicillium</taxon>
    </lineage>
</organism>
<evidence type="ECO:0000256" key="1">
    <source>
        <dbReference type="SAM" id="MobiDB-lite"/>
    </source>
</evidence>
<accession>W6QFT2</accession>
<evidence type="ECO:0000313" key="3">
    <source>
        <dbReference type="Proteomes" id="UP000030686"/>
    </source>
</evidence>
<dbReference type="Proteomes" id="UP000030686">
    <property type="component" value="Unassembled WGS sequence"/>
</dbReference>
<sequence>MPHTVPPHHHHHHHHHHHQYLPIIRPRIIIGSALSTNPNFNPRNRNGETRLIHRTTSDVTTPNQPQPGLSRINSLPGKGHAIQNMPQERRTASPAIQPLGTVTV</sequence>
<dbReference type="EMBL" id="HG792016">
    <property type="protein sequence ID" value="CDM33049.1"/>
    <property type="molecule type" value="Genomic_DNA"/>
</dbReference>
<protein>
    <submittedName>
        <fullName evidence="2">Genomic scaffold, ProqFM164S02</fullName>
    </submittedName>
</protein>